<feature type="chain" id="PRO_5038854984" description="Lipoprotein" evidence="1">
    <location>
        <begin position="25"/>
        <end position="64"/>
    </location>
</feature>
<protein>
    <recommendedName>
        <fullName evidence="4">Lipoprotein</fullName>
    </recommendedName>
</protein>
<organism evidence="2 3">
    <name type="scientific">Candidatus Bacteroides intestinavium</name>
    <dbReference type="NCBI Taxonomy" id="2838469"/>
    <lineage>
        <taxon>Bacteria</taxon>
        <taxon>Pseudomonadati</taxon>
        <taxon>Bacteroidota</taxon>
        <taxon>Bacteroidia</taxon>
        <taxon>Bacteroidales</taxon>
        <taxon>Bacteroidaceae</taxon>
        <taxon>Bacteroides</taxon>
    </lineage>
</organism>
<sequence>MKKLVLMAVAIVAVSFASCGGNKAANTEATETAAPATEEVATATNDSAAVANDSVAADTTVAAE</sequence>
<gene>
    <name evidence="2" type="ORF">H9785_00135</name>
</gene>
<accession>A0A9D2HNH1</accession>
<keyword evidence="1" id="KW-0732">Signal</keyword>
<comment type="caution">
    <text evidence="2">The sequence shown here is derived from an EMBL/GenBank/DDBJ whole genome shotgun (WGS) entry which is preliminary data.</text>
</comment>
<dbReference type="EMBL" id="DWZE01000002">
    <property type="protein sequence ID" value="HJA82374.1"/>
    <property type="molecule type" value="Genomic_DNA"/>
</dbReference>
<dbReference type="PROSITE" id="PS51257">
    <property type="entry name" value="PROKAR_LIPOPROTEIN"/>
    <property type="match status" value="1"/>
</dbReference>
<evidence type="ECO:0000256" key="1">
    <source>
        <dbReference type="SAM" id="SignalP"/>
    </source>
</evidence>
<reference evidence="2" key="2">
    <citation type="submission" date="2021-04" db="EMBL/GenBank/DDBJ databases">
        <authorList>
            <person name="Gilroy R."/>
        </authorList>
    </citation>
    <scope>NUCLEOTIDE SEQUENCE</scope>
    <source>
        <strain evidence="2">ChiHecec1B25-7008</strain>
    </source>
</reference>
<dbReference type="AlphaFoldDB" id="A0A9D2HNH1"/>
<proteinExistence type="predicted"/>
<dbReference type="Proteomes" id="UP000823860">
    <property type="component" value="Unassembled WGS sequence"/>
</dbReference>
<reference evidence="2" key="1">
    <citation type="journal article" date="2021" name="PeerJ">
        <title>Extensive microbial diversity within the chicken gut microbiome revealed by metagenomics and culture.</title>
        <authorList>
            <person name="Gilroy R."/>
            <person name="Ravi A."/>
            <person name="Getino M."/>
            <person name="Pursley I."/>
            <person name="Horton D.L."/>
            <person name="Alikhan N.F."/>
            <person name="Baker D."/>
            <person name="Gharbi K."/>
            <person name="Hall N."/>
            <person name="Watson M."/>
            <person name="Adriaenssens E.M."/>
            <person name="Foster-Nyarko E."/>
            <person name="Jarju S."/>
            <person name="Secka A."/>
            <person name="Antonio M."/>
            <person name="Oren A."/>
            <person name="Chaudhuri R.R."/>
            <person name="La Ragione R."/>
            <person name="Hildebrand F."/>
            <person name="Pallen M.J."/>
        </authorList>
    </citation>
    <scope>NUCLEOTIDE SEQUENCE</scope>
    <source>
        <strain evidence="2">ChiHecec1B25-7008</strain>
    </source>
</reference>
<evidence type="ECO:0000313" key="3">
    <source>
        <dbReference type="Proteomes" id="UP000823860"/>
    </source>
</evidence>
<evidence type="ECO:0000313" key="2">
    <source>
        <dbReference type="EMBL" id="HJA82374.1"/>
    </source>
</evidence>
<evidence type="ECO:0008006" key="4">
    <source>
        <dbReference type="Google" id="ProtNLM"/>
    </source>
</evidence>
<name>A0A9D2HNH1_9BACE</name>
<feature type="signal peptide" evidence="1">
    <location>
        <begin position="1"/>
        <end position="24"/>
    </location>
</feature>